<accession>A0A1E5LKC5</accession>
<dbReference type="Proteomes" id="UP000095209">
    <property type="component" value="Unassembled WGS sequence"/>
</dbReference>
<evidence type="ECO:0000313" key="3">
    <source>
        <dbReference type="EMBL" id="OEH94486.1"/>
    </source>
</evidence>
<evidence type="ECO:0008006" key="5">
    <source>
        <dbReference type="Google" id="ProtNLM"/>
    </source>
</evidence>
<comment type="caution">
    <text evidence="3">The sequence shown here is derived from an EMBL/GenBank/DDBJ whole genome shotgun (WGS) entry which is preliminary data.</text>
</comment>
<sequence length="204" mass="22911">MLKKQTVWLLTMLSLVVVLGVYYVTAPQPANEEFAAMQEQSNEIEQQMDMEQEGSESVALEGESSENSGIETVVEELGQEMVTSDLTTDEFFINLRMTINDERNKIKEQLNTVAASANVSSEEKSKALDEINYLTKLSAKEEILETMIKADERFSDVVVKTDEDKVRVIVRAQEPSESAANELMHLVRDELGLTRVAVEFQAIN</sequence>
<feature type="region of interest" description="Disordered" evidence="1">
    <location>
        <begin position="46"/>
        <end position="67"/>
    </location>
</feature>
<evidence type="ECO:0000256" key="1">
    <source>
        <dbReference type="SAM" id="MobiDB-lite"/>
    </source>
</evidence>
<dbReference type="AlphaFoldDB" id="A0A1E5LKC5"/>
<name>A0A1E5LKC5_9BACI</name>
<dbReference type="Gene3D" id="1.10.287.4300">
    <property type="entry name" value="Stage III sporulation protein AH-like"/>
    <property type="match status" value="1"/>
</dbReference>
<keyword evidence="2" id="KW-0472">Membrane</keyword>
<dbReference type="Pfam" id="PF12685">
    <property type="entry name" value="SpoIIIAH"/>
    <property type="match status" value="1"/>
</dbReference>
<protein>
    <recommendedName>
        <fullName evidence="5">Stage III sporulation protein AH</fullName>
    </recommendedName>
</protein>
<evidence type="ECO:0000256" key="2">
    <source>
        <dbReference type="SAM" id="Phobius"/>
    </source>
</evidence>
<dbReference type="InterPro" id="IPR038503">
    <property type="entry name" value="SpoIIIAH_sf"/>
</dbReference>
<dbReference type="STRING" id="1305675.BFG57_07375"/>
<feature type="transmembrane region" description="Helical" evidence="2">
    <location>
        <begin position="7"/>
        <end position="25"/>
    </location>
</feature>
<reference evidence="3 4" key="1">
    <citation type="submission" date="2016-08" db="EMBL/GenBank/DDBJ databases">
        <title>Genome of Bacillus solimangrovi GH2-4.</title>
        <authorList>
            <person name="Lim S."/>
            <person name="Kim B.-C."/>
        </authorList>
    </citation>
    <scope>NUCLEOTIDE SEQUENCE [LARGE SCALE GENOMIC DNA]</scope>
    <source>
        <strain evidence="3 4">GH2-4</strain>
    </source>
</reference>
<gene>
    <name evidence="3" type="ORF">BFG57_07375</name>
</gene>
<keyword evidence="2" id="KW-1133">Transmembrane helix</keyword>
<dbReference type="InterPro" id="IPR024232">
    <property type="entry name" value="SpoIIIAH"/>
</dbReference>
<evidence type="ECO:0000313" key="4">
    <source>
        <dbReference type="Proteomes" id="UP000095209"/>
    </source>
</evidence>
<keyword evidence="2" id="KW-0812">Transmembrane</keyword>
<organism evidence="3 4">
    <name type="scientific">Bacillus solimangrovi</name>
    <dbReference type="NCBI Taxonomy" id="1305675"/>
    <lineage>
        <taxon>Bacteria</taxon>
        <taxon>Bacillati</taxon>
        <taxon>Bacillota</taxon>
        <taxon>Bacilli</taxon>
        <taxon>Bacillales</taxon>
        <taxon>Bacillaceae</taxon>
        <taxon>Bacillus</taxon>
    </lineage>
</organism>
<keyword evidence="4" id="KW-1185">Reference proteome</keyword>
<dbReference type="RefSeq" id="WP_069715420.1">
    <property type="nucleotide sequence ID" value="NZ_MJEH01000001.1"/>
</dbReference>
<dbReference type="EMBL" id="MJEH01000001">
    <property type="protein sequence ID" value="OEH94486.1"/>
    <property type="molecule type" value="Genomic_DNA"/>
</dbReference>
<proteinExistence type="predicted"/>